<keyword evidence="2" id="KW-1185">Reference proteome</keyword>
<dbReference type="Proteomes" id="UP000499080">
    <property type="component" value="Unassembled WGS sequence"/>
</dbReference>
<dbReference type="OrthoDB" id="194358at2759"/>
<gene>
    <name evidence="1" type="ORF">AVEN_272222_1</name>
</gene>
<evidence type="ECO:0000313" key="1">
    <source>
        <dbReference type="EMBL" id="GBN87744.1"/>
    </source>
</evidence>
<comment type="caution">
    <text evidence="1">The sequence shown here is derived from an EMBL/GenBank/DDBJ whole genome shotgun (WGS) entry which is preliminary data.</text>
</comment>
<sequence>MNFPERHDLARYDGEFEFEGSGFCPQQWEISVRQRHCIIWSVILSYLKSANFTIPGQFESRLNQLTGNEVDSELAKDAIQDFNPFFNIHKCFFNETLQNICANFRKRLNGEQKRRKACEALHLISSMLNIKILIVDLRDKKLNVIEPEESSSSNVDLNDKKLNEIQIEGHSSSNLDRITLIFKEYTTEQDGKPRILKRFNFSLDEGLCCELRKDALEIILETSEIKTLAEEEILPMLNRGEIDINFVITLLKKHFVGPVSSLYESWYVAGKLSDAGFETDPRVLDTRGFSAFYYALQSNDSNLVYILYRYAANSCYESESTFRDPNPCIISNFSKLKEILSGDCARSNNFEDFGDRAEQARVTYQDLLRFNEFLSQVTCGINEIRKRQEVGSLEEAAKQKQIILLILDTYIAFFSVGQLDSQQELIENYAKHKTYYDNLDLTVALLFFDNIFLLKSVLKFPGEHLYSELESSFLLSAVTNKYLTADAKNRKNLEDLGFELDSINLSIIPLLERLNLRESVTDFCNIIRSKRQAEEEIVDCIPPEEITEMLSSFPQLKDEVLIFRLNHYLLAVNKTSEAKDSGSVSEDMKEKFVIQRALQVIGESINVEEADPSSIRHLLCKCLPKNTLAILKKTRNTLSHLRSFQFPLKFDTEEDDGLFTSIRSEIQNIKDAFQNVFDIQRILLIEFLINRGLKSVQKFQEDAGIDMHPLEQPMKNFGDELRKRSTELKCMLDRMGTDGNRVLVPNINEFHRLLMGFASKTVKEEIHGEIPLEVRTRIDDNEILLEDLEKGIAVDVDRFDSLFLKTKDICNIQNKYEKYLQEESQPVPGQTSKRFSFLHRIKKSPNPLNTLHLIFEKNKVSDSQLNVLFEVIPFSDKAKSTLNSLIEICKCPCGDNLANLLNRIKHLYQMSVNEQYDILYLWERVKSFKAKQYLVYKIVQRYFRESSFQASLEMLLFDCVGILKNNEDLKYFWLKDSYLFNGIDVRNVLAHGDPLLESIGDILDPKDLPSELVKKMLQLFEDRECIEALCDLWQKAKLSDKIPDNSSDWHKLKERIVGCTRWQDFSKLLAEDPEDFETCDAVISFLNEKHEPKKKKGRNCNSESSGN</sequence>
<organism evidence="1 2">
    <name type="scientific">Araneus ventricosus</name>
    <name type="common">Orbweaver spider</name>
    <name type="synonym">Epeira ventricosa</name>
    <dbReference type="NCBI Taxonomy" id="182803"/>
    <lineage>
        <taxon>Eukaryota</taxon>
        <taxon>Metazoa</taxon>
        <taxon>Ecdysozoa</taxon>
        <taxon>Arthropoda</taxon>
        <taxon>Chelicerata</taxon>
        <taxon>Arachnida</taxon>
        <taxon>Araneae</taxon>
        <taxon>Araneomorphae</taxon>
        <taxon>Entelegynae</taxon>
        <taxon>Araneoidea</taxon>
        <taxon>Araneidae</taxon>
        <taxon>Araneus</taxon>
    </lineage>
</organism>
<proteinExistence type="predicted"/>
<protein>
    <submittedName>
        <fullName evidence="1">Uncharacterized protein</fullName>
    </submittedName>
</protein>
<accession>A0A4Y2SHM6</accession>
<reference evidence="1 2" key="1">
    <citation type="journal article" date="2019" name="Sci. Rep.">
        <title>Orb-weaving spider Araneus ventricosus genome elucidates the spidroin gene catalogue.</title>
        <authorList>
            <person name="Kono N."/>
            <person name="Nakamura H."/>
            <person name="Ohtoshi R."/>
            <person name="Moran D.A.P."/>
            <person name="Shinohara A."/>
            <person name="Yoshida Y."/>
            <person name="Fujiwara M."/>
            <person name="Mori M."/>
            <person name="Tomita M."/>
            <person name="Arakawa K."/>
        </authorList>
    </citation>
    <scope>NUCLEOTIDE SEQUENCE [LARGE SCALE GENOMIC DNA]</scope>
</reference>
<evidence type="ECO:0000313" key="2">
    <source>
        <dbReference type="Proteomes" id="UP000499080"/>
    </source>
</evidence>
<dbReference type="EMBL" id="BGPR01021941">
    <property type="protein sequence ID" value="GBN87744.1"/>
    <property type="molecule type" value="Genomic_DNA"/>
</dbReference>
<name>A0A4Y2SHM6_ARAVE</name>
<dbReference type="AlphaFoldDB" id="A0A4Y2SHM6"/>